<dbReference type="AlphaFoldDB" id="A0AAD5SAV9"/>
<evidence type="ECO:0000313" key="2">
    <source>
        <dbReference type="Proteomes" id="UP001212841"/>
    </source>
</evidence>
<organism evidence="1 2">
    <name type="scientific">Rhizophlyctis rosea</name>
    <dbReference type="NCBI Taxonomy" id="64517"/>
    <lineage>
        <taxon>Eukaryota</taxon>
        <taxon>Fungi</taxon>
        <taxon>Fungi incertae sedis</taxon>
        <taxon>Chytridiomycota</taxon>
        <taxon>Chytridiomycota incertae sedis</taxon>
        <taxon>Chytridiomycetes</taxon>
        <taxon>Rhizophlyctidales</taxon>
        <taxon>Rhizophlyctidaceae</taxon>
        <taxon>Rhizophlyctis</taxon>
    </lineage>
</organism>
<dbReference type="EMBL" id="JADGJD010001554">
    <property type="protein sequence ID" value="KAJ3040487.1"/>
    <property type="molecule type" value="Genomic_DNA"/>
</dbReference>
<sequence length="417" mass="46273">MTFKLPHYKSLYRSKVTTALLVLLACFFIYVATPTTFTSSSQSKNPTSNANTSAVEDFLNSWKETLPIAQECPACSVCSECNPTSRMFRNDGTPPMPPTDKWVYPYYHMQPIYAPGHTVSNPSTRWNKLTPIIPSENMEECKRLISETFPKSQYGSPCWTYDGGIIEDSLLALHPRCSHLWLYTPSLQQFTNLNSGGRGILGFDSTGILFSTADYVVLNFALVANPTFKTLVEFGTAGGVTSLFLGVVAKSRNGTFVTFDYTGSDCRVGGVKDAWIEGVMVMMNDDILATLEECPNRSEGERTLQCHPCSYNATVAVSKADFLLIDNGDKLREASLYAPYLPLNSVIAVHDHYGEVNDYSNLFGKVGYDPVYHMFATAMGSHLRVWKRTREGVIGLRRVEDDGARGAGRKCFAHGYM</sequence>
<accession>A0AAD5SAV9</accession>
<evidence type="ECO:0008006" key="3">
    <source>
        <dbReference type="Google" id="ProtNLM"/>
    </source>
</evidence>
<reference evidence="1" key="1">
    <citation type="submission" date="2020-05" db="EMBL/GenBank/DDBJ databases">
        <title>Phylogenomic resolution of chytrid fungi.</title>
        <authorList>
            <person name="Stajich J.E."/>
            <person name="Amses K."/>
            <person name="Simmons R."/>
            <person name="Seto K."/>
            <person name="Myers J."/>
            <person name="Bonds A."/>
            <person name="Quandt C.A."/>
            <person name="Barry K."/>
            <person name="Liu P."/>
            <person name="Grigoriev I."/>
            <person name="Longcore J.E."/>
            <person name="James T.Y."/>
        </authorList>
    </citation>
    <scope>NUCLEOTIDE SEQUENCE</scope>
    <source>
        <strain evidence="1">JEL0318</strain>
    </source>
</reference>
<gene>
    <name evidence="1" type="ORF">HK097_002549</name>
</gene>
<evidence type="ECO:0000313" key="1">
    <source>
        <dbReference type="EMBL" id="KAJ3040487.1"/>
    </source>
</evidence>
<proteinExistence type="predicted"/>
<keyword evidence="2" id="KW-1185">Reference proteome</keyword>
<dbReference type="Proteomes" id="UP001212841">
    <property type="component" value="Unassembled WGS sequence"/>
</dbReference>
<name>A0AAD5SAV9_9FUNG</name>
<dbReference type="PROSITE" id="PS51257">
    <property type="entry name" value="PROKAR_LIPOPROTEIN"/>
    <property type="match status" value="1"/>
</dbReference>
<comment type="caution">
    <text evidence="1">The sequence shown here is derived from an EMBL/GenBank/DDBJ whole genome shotgun (WGS) entry which is preliminary data.</text>
</comment>
<protein>
    <recommendedName>
        <fullName evidence="3">Methyltransferase</fullName>
    </recommendedName>
</protein>